<proteinExistence type="predicted"/>
<evidence type="ECO:0008006" key="3">
    <source>
        <dbReference type="Google" id="ProtNLM"/>
    </source>
</evidence>
<dbReference type="InterPro" id="IPR036047">
    <property type="entry name" value="F-box-like_dom_sf"/>
</dbReference>
<accession>M2R891</accession>
<gene>
    <name evidence="1" type="ORF">CERSUDRAFT_86069</name>
</gene>
<evidence type="ECO:0000313" key="2">
    <source>
        <dbReference type="Proteomes" id="UP000016930"/>
    </source>
</evidence>
<reference evidence="1 2" key="1">
    <citation type="journal article" date="2012" name="Proc. Natl. Acad. Sci. U.S.A.">
        <title>Comparative genomics of Ceriporiopsis subvermispora and Phanerochaete chrysosporium provide insight into selective ligninolysis.</title>
        <authorList>
            <person name="Fernandez-Fueyo E."/>
            <person name="Ruiz-Duenas F.J."/>
            <person name="Ferreira P."/>
            <person name="Floudas D."/>
            <person name="Hibbett D.S."/>
            <person name="Canessa P."/>
            <person name="Larrondo L.F."/>
            <person name="James T.Y."/>
            <person name="Seelenfreund D."/>
            <person name="Lobos S."/>
            <person name="Polanco R."/>
            <person name="Tello M."/>
            <person name="Honda Y."/>
            <person name="Watanabe T."/>
            <person name="Watanabe T."/>
            <person name="Ryu J.S."/>
            <person name="Kubicek C.P."/>
            <person name="Schmoll M."/>
            <person name="Gaskell J."/>
            <person name="Hammel K.E."/>
            <person name="St John F.J."/>
            <person name="Vanden Wymelenberg A."/>
            <person name="Sabat G."/>
            <person name="Splinter BonDurant S."/>
            <person name="Syed K."/>
            <person name="Yadav J.S."/>
            <person name="Doddapaneni H."/>
            <person name="Subramanian V."/>
            <person name="Lavin J.L."/>
            <person name="Oguiza J.A."/>
            <person name="Perez G."/>
            <person name="Pisabarro A.G."/>
            <person name="Ramirez L."/>
            <person name="Santoyo F."/>
            <person name="Master E."/>
            <person name="Coutinho P.M."/>
            <person name="Henrissat B."/>
            <person name="Lombard V."/>
            <person name="Magnuson J.K."/>
            <person name="Kuees U."/>
            <person name="Hori C."/>
            <person name="Igarashi K."/>
            <person name="Samejima M."/>
            <person name="Held B.W."/>
            <person name="Barry K.W."/>
            <person name="LaButti K.M."/>
            <person name="Lapidus A."/>
            <person name="Lindquist E.A."/>
            <person name="Lucas S.M."/>
            <person name="Riley R."/>
            <person name="Salamov A.A."/>
            <person name="Hoffmeister D."/>
            <person name="Schwenk D."/>
            <person name="Hadar Y."/>
            <person name="Yarden O."/>
            <person name="de Vries R.P."/>
            <person name="Wiebenga A."/>
            <person name="Stenlid J."/>
            <person name="Eastwood D."/>
            <person name="Grigoriev I.V."/>
            <person name="Berka R.M."/>
            <person name="Blanchette R.A."/>
            <person name="Kersten P."/>
            <person name="Martinez A.T."/>
            <person name="Vicuna R."/>
            <person name="Cullen D."/>
        </authorList>
    </citation>
    <scope>NUCLEOTIDE SEQUENCE [LARGE SCALE GENOMIC DNA]</scope>
    <source>
        <strain evidence="1 2">B</strain>
    </source>
</reference>
<protein>
    <recommendedName>
        <fullName evidence="3">F-box domain-containing protein</fullName>
    </recommendedName>
</protein>
<name>M2R891_CERS8</name>
<sequence>MGQSTSRVTYGVLPHDLNTLTYRHSLNVNFAQPDEIALTSALPDCTSYRVEVHQSCGKRLPLELWETIIDHLGNPFDRQSVLSCALVCRAWLPRSRFRLFHSVYLRTLHQIRRMEEVMDAGPHLKPLVTEISLCLDENAAKALSSLPDVLSRLPQVREINIAPFHLFPDGIMLKDKHELLREPARRWSRRKWRNVTHMAAIQRAVFGCYANTTTYPSISTLCICRVALHAFSDLAWILCALPNLLNLTCCNVTWRVAGNDPLALEEYRDNVLKRLLVLKVNSTPYSSPI</sequence>
<dbReference type="EMBL" id="KB445802">
    <property type="protein sequence ID" value="EMD34657.1"/>
    <property type="molecule type" value="Genomic_DNA"/>
</dbReference>
<dbReference type="Proteomes" id="UP000016930">
    <property type="component" value="Unassembled WGS sequence"/>
</dbReference>
<evidence type="ECO:0000313" key="1">
    <source>
        <dbReference type="EMBL" id="EMD34657.1"/>
    </source>
</evidence>
<dbReference type="OrthoDB" id="2753739at2759"/>
<dbReference type="SUPFAM" id="SSF81383">
    <property type="entry name" value="F-box domain"/>
    <property type="match status" value="1"/>
</dbReference>
<dbReference type="HOGENOM" id="CLU_963114_0_0_1"/>
<organism evidence="1 2">
    <name type="scientific">Ceriporiopsis subvermispora (strain B)</name>
    <name type="common">White-rot fungus</name>
    <name type="synonym">Gelatoporia subvermispora</name>
    <dbReference type="NCBI Taxonomy" id="914234"/>
    <lineage>
        <taxon>Eukaryota</taxon>
        <taxon>Fungi</taxon>
        <taxon>Dikarya</taxon>
        <taxon>Basidiomycota</taxon>
        <taxon>Agaricomycotina</taxon>
        <taxon>Agaricomycetes</taxon>
        <taxon>Polyporales</taxon>
        <taxon>Gelatoporiaceae</taxon>
        <taxon>Gelatoporia</taxon>
    </lineage>
</organism>
<keyword evidence="2" id="KW-1185">Reference proteome</keyword>
<dbReference type="AlphaFoldDB" id="M2R891"/>